<evidence type="ECO:0000313" key="4">
    <source>
        <dbReference type="Proteomes" id="UP001595821"/>
    </source>
</evidence>
<feature type="domain" description="Thioredoxin" evidence="2">
    <location>
        <begin position="47"/>
        <end position="193"/>
    </location>
</feature>
<name>A0ABD5P4H8_9EURY</name>
<dbReference type="PROSITE" id="PS51352">
    <property type="entry name" value="THIOREDOXIN_2"/>
    <property type="match status" value="1"/>
</dbReference>
<evidence type="ECO:0000259" key="2">
    <source>
        <dbReference type="PROSITE" id="PS51352"/>
    </source>
</evidence>
<dbReference type="GeneID" id="71854504"/>
<dbReference type="Gene3D" id="3.40.30.10">
    <property type="entry name" value="Glutaredoxin"/>
    <property type="match status" value="1"/>
</dbReference>
<dbReference type="EMBL" id="JBHSDJ010000128">
    <property type="protein sequence ID" value="MFC4248821.1"/>
    <property type="molecule type" value="Genomic_DNA"/>
</dbReference>
<dbReference type="AlphaFoldDB" id="A0ABD5P4H8"/>
<gene>
    <name evidence="3" type="ORF">ACFOZ7_18140</name>
</gene>
<sequence length="193" mass="20087">MTPPTRRALLGALALGSVSVAGCLGDDGDGDGPSADSVGATDGGDETDADAAAWATTPLEDVVTGETFVVEDFDRPVLLETFAVWCSTCLAQQRAANELHERVGDDVVTVALNVDQNEDAEAVRTHAEEHGFDWYWAVLPPAVTRSLTDQFGQTMANPPSAPVVLRCTDGGARRLEGGVKSADTLAAEVDAGC</sequence>
<evidence type="ECO:0000313" key="3">
    <source>
        <dbReference type="EMBL" id="MFC4248821.1"/>
    </source>
</evidence>
<protein>
    <submittedName>
        <fullName evidence="3">TlpA family protein disulfide reductase</fullName>
    </submittedName>
</protein>
<dbReference type="RefSeq" id="WP_246966579.1">
    <property type="nucleotide sequence ID" value="NZ_CP095397.1"/>
</dbReference>
<dbReference type="Proteomes" id="UP001595821">
    <property type="component" value="Unassembled WGS sequence"/>
</dbReference>
<dbReference type="InterPro" id="IPR013766">
    <property type="entry name" value="Thioredoxin_domain"/>
</dbReference>
<organism evidence="3 4">
    <name type="scientific">Natribaculum luteum</name>
    <dbReference type="NCBI Taxonomy" id="1586232"/>
    <lineage>
        <taxon>Archaea</taxon>
        <taxon>Methanobacteriati</taxon>
        <taxon>Methanobacteriota</taxon>
        <taxon>Stenosarchaea group</taxon>
        <taxon>Halobacteria</taxon>
        <taxon>Halobacteriales</taxon>
        <taxon>Natrialbaceae</taxon>
        <taxon>Natribaculum</taxon>
    </lineage>
</organism>
<dbReference type="InterPro" id="IPR036249">
    <property type="entry name" value="Thioredoxin-like_sf"/>
</dbReference>
<dbReference type="SUPFAM" id="SSF52833">
    <property type="entry name" value="Thioredoxin-like"/>
    <property type="match status" value="1"/>
</dbReference>
<dbReference type="PROSITE" id="PS51257">
    <property type="entry name" value="PROKAR_LIPOPROTEIN"/>
    <property type="match status" value="1"/>
</dbReference>
<accession>A0ABD5P4H8</accession>
<reference evidence="3 4" key="1">
    <citation type="journal article" date="2014" name="Int. J. Syst. Evol. Microbiol.">
        <title>Complete genome sequence of Corynebacterium casei LMG S-19264T (=DSM 44701T), isolated from a smear-ripened cheese.</title>
        <authorList>
            <consortium name="US DOE Joint Genome Institute (JGI-PGF)"/>
            <person name="Walter F."/>
            <person name="Albersmeier A."/>
            <person name="Kalinowski J."/>
            <person name="Ruckert C."/>
        </authorList>
    </citation>
    <scope>NUCLEOTIDE SEQUENCE [LARGE SCALE GENOMIC DNA]</scope>
    <source>
        <strain evidence="3 4">IBRC-M 10912</strain>
    </source>
</reference>
<comment type="caution">
    <text evidence="3">The sequence shown here is derived from an EMBL/GenBank/DDBJ whole genome shotgun (WGS) entry which is preliminary data.</text>
</comment>
<proteinExistence type="predicted"/>
<feature type="region of interest" description="Disordered" evidence="1">
    <location>
        <begin position="26"/>
        <end position="48"/>
    </location>
</feature>
<evidence type="ECO:0000256" key="1">
    <source>
        <dbReference type="SAM" id="MobiDB-lite"/>
    </source>
</evidence>